<gene>
    <name evidence="1" type="ORF">JG688_00003552</name>
</gene>
<keyword evidence="2" id="KW-1185">Reference proteome</keyword>
<feature type="non-terminal residue" evidence="1">
    <location>
        <position position="1"/>
    </location>
</feature>
<dbReference type="AlphaFoldDB" id="A0A8J5IU69"/>
<name>A0A8J5IU69_9STRA</name>
<protein>
    <submittedName>
        <fullName evidence="1">Uncharacterized protein</fullName>
    </submittedName>
</protein>
<sequence>MLGYGAWSEGGLNSAATQYNDQLLLMPLRTVSVTTQFVCILTDMELVLTFLMLDGCVSATCDRGVSAVKLRIRKQ</sequence>
<reference evidence="1" key="1">
    <citation type="submission" date="2021-01" db="EMBL/GenBank/DDBJ databases">
        <title>Phytophthora aleatoria, a newly-described species from Pinus radiata is distinct from Phytophthora cactorum isolates based on comparative genomics.</title>
        <authorList>
            <person name="Mcdougal R."/>
            <person name="Panda P."/>
            <person name="Williams N."/>
            <person name="Studholme D.J."/>
        </authorList>
    </citation>
    <scope>NUCLEOTIDE SEQUENCE</scope>
    <source>
        <strain evidence="1">NZFS 4037</strain>
    </source>
</reference>
<dbReference type="Proteomes" id="UP000709295">
    <property type="component" value="Unassembled WGS sequence"/>
</dbReference>
<evidence type="ECO:0000313" key="1">
    <source>
        <dbReference type="EMBL" id="KAG6973414.1"/>
    </source>
</evidence>
<proteinExistence type="predicted"/>
<dbReference type="EMBL" id="JAENGY010000112">
    <property type="protein sequence ID" value="KAG6973414.1"/>
    <property type="molecule type" value="Genomic_DNA"/>
</dbReference>
<accession>A0A8J5IU69</accession>
<comment type="caution">
    <text evidence="1">The sequence shown here is derived from an EMBL/GenBank/DDBJ whole genome shotgun (WGS) entry which is preliminary data.</text>
</comment>
<evidence type="ECO:0000313" key="2">
    <source>
        <dbReference type="Proteomes" id="UP000709295"/>
    </source>
</evidence>
<organism evidence="1 2">
    <name type="scientific">Phytophthora aleatoria</name>
    <dbReference type="NCBI Taxonomy" id="2496075"/>
    <lineage>
        <taxon>Eukaryota</taxon>
        <taxon>Sar</taxon>
        <taxon>Stramenopiles</taxon>
        <taxon>Oomycota</taxon>
        <taxon>Peronosporomycetes</taxon>
        <taxon>Peronosporales</taxon>
        <taxon>Peronosporaceae</taxon>
        <taxon>Phytophthora</taxon>
    </lineage>
</organism>